<dbReference type="EnsemblMetazoa" id="GPAI042465-RA">
    <property type="protein sequence ID" value="GPAI042465-PA"/>
    <property type="gene ID" value="GPAI042465"/>
</dbReference>
<sequence length="65" mass="7666">MQLSSIHPFYFPRTELNRFHKLELKHLLKRQKSIAVCAAEYSFLESSLSSERVVEHNDDDDNNDD</sequence>
<keyword evidence="2" id="KW-1185">Reference proteome</keyword>
<name>A0A1B0ADS1_GLOPL</name>
<dbReference type="AlphaFoldDB" id="A0A1B0ADS1"/>
<evidence type="ECO:0000313" key="1">
    <source>
        <dbReference type="EnsemblMetazoa" id="GPAI042465-PA"/>
    </source>
</evidence>
<dbReference type="VEuPathDB" id="VectorBase:GPAI042465"/>
<organism evidence="1 2">
    <name type="scientific">Glossina pallidipes</name>
    <name type="common">Tsetse fly</name>
    <dbReference type="NCBI Taxonomy" id="7398"/>
    <lineage>
        <taxon>Eukaryota</taxon>
        <taxon>Metazoa</taxon>
        <taxon>Ecdysozoa</taxon>
        <taxon>Arthropoda</taxon>
        <taxon>Hexapoda</taxon>
        <taxon>Insecta</taxon>
        <taxon>Pterygota</taxon>
        <taxon>Neoptera</taxon>
        <taxon>Endopterygota</taxon>
        <taxon>Diptera</taxon>
        <taxon>Brachycera</taxon>
        <taxon>Muscomorpha</taxon>
        <taxon>Hippoboscoidea</taxon>
        <taxon>Glossinidae</taxon>
        <taxon>Glossina</taxon>
    </lineage>
</organism>
<protein>
    <submittedName>
        <fullName evidence="1">Uncharacterized protein</fullName>
    </submittedName>
</protein>
<accession>A0A1B0ADS1</accession>
<reference evidence="1" key="2">
    <citation type="submission" date="2020-05" db="UniProtKB">
        <authorList>
            <consortium name="EnsemblMetazoa"/>
        </authorList>
    </citation>
    <scope>IDENTIFICATION</scope>
    <source>
        <strain evidence="1">IAEA</strain>
    </source>
</reference>
<evidence type="ECO:0000313" key="2">
    <source>
        <dbReference type="Proteomes" id="UP000092445"/>
    </source>
</evidence>
<reference evidence="2" key="1">
    <citation type="submission" date="2014-03" db="EMBL/GenBank/DDBJ databases">
        <authorList>
            <person name="Aksoy S."/>
            <person name="Warren W."/>
            <person name="Wilson R.K."/>
        </authorList>
    </citation>
    <scope>NUCLEOTIDE SEQUENCE [LARGE SCALE GENOMIC DNA]</scope>
    <source>
        <strain evidence="2">IAEA</strain>
    </source>
</reference>
<dbReference type="Proteomes" id="UP000092445">
    <property type="component" value="Unassembled WGS sequence"/>
</dbReference>
<proteinExistence type="predicted"/>